<dbReference type="AlphaFoldDB" id="A0A8H7F7S6"/>
<keyword evidence="6" id="KW-0999">Mitochondrion inner membrane</keyword>
<feature type="transmembrane region" description="Helical" evidence="12">
    <location>
        <begin position="121"/>
        <end position="138"/>
    </location>
</feature>
<dbReference type="Proteomes" id="UP000629468">
    <property type="component" value="Unassembled WGS sequence"/>
</dbReference>
<dbReference type="GO" id="GO:0055085">
    <property type="term" value="P:transmembrane transport"/>
    <property type="evidence" value="ECO:0007669"/>
    <property type="project" value="InterPro"/>
</dbReference>
<evidence type="ECO:0000256" key="10">
    <source>
        <dbReference type="PROSITE-ProRule" id="PRU00282"/>
    </source>
</evidence>
<keyword evidence="8" id="KW-0496">Mitochondrion</keyword>
<comment type="subcellular location">
    <subcellularLocation>
        <location evidence="1">Mitochondrion inner membrane</location>
        <topology evidence="1">Multi-pass membrane protein</topology>
    </subcellularLocation>
</comment>
<evidence type="ECO:0000256" key="8">
    <source>
        <dbReference type="ARBA" id="ARBA00023128"/>
    </source>
</evidence>
<dbReference type="SUPFAM" id="SSF103506">
    <property type="entry name" value="Mitochondrial carrier"/>
    <property type="match status" value="1"/>
</dbReference>
<comment type="similarity">
    <text evidence="2 11">Belongs to the mitochondrial carrier (TC 2.A.29) family.</text>
</comment>
<name>A0A8H7F7S6_AGABI</name>
<dbReference type="InterPro" id="IPR023395">
    <property type="entry name" value="MCP_dom_sf"/>
</dbReference>
<dbReference type="GO" id="GO:0005743">
    <property type="term" value="C:mitochondrial inner membrane"/>
    <property type="evidence" value="ECO:0007669"/>
    <property type="project" value="UniProtKB-SubCell"/>
</dbReference>
<evidence type="ECO:0000256" key="4">
    <source>
        <dbReference type="ARBA" id="ARBA00022692"/>
    </source>
</evidence>
<feature type="repeat" description="Solcar" evidence="10">
    <location>
        <begin position="239"/>
        <end position="327"/>
    </location>
</feature>
<keyword evidence="4 10" id="KW-0812">Transmembrane</keyword>
<gene>
    <name evidence="13" type="ORF">Agabi119p4_1757</name>
</gene>
<reference evidence="13 14" key="1">
    <citation type="journal article" name="Sci. Rep.">
        <title>Telomere-to-telomere assembled and centromere annotated genomes of the two main subspecies of the button mushroom Agaricus bisporus reveal especially polymorphic chromosome ends.</title>
        <authorList>
            <person name="Sonnenberg A.S.M."/>
            <person name="Sedaghat-Telgerd N."/>
            <person name="Lavrijssen B."/>
            <person name="Ohm R.A."/>
            <person name="Hendrickx P.M."/>
            <person name="Scholtmeijer K."/>
            <person name="Baars J.J.P."/>
            <person name="van Peer A."/>
        </authorList>
    </citation>
    <scope>NUCLEOTIDE SEQUENCE [LARGE SCALE GENOMIC DNA]</scope>
    <source>
        <strain evidence="13 14">H119_p4</strain>
    </source>
</reference>
<evidence type="ECO:0000256" key="1">
    <source>
        <dbReference type="ARBA" id="ARBA00004448"/>
    </source>
</evidence>
<feature type="repeat" description="Solcar" evidence="10">
    <location>
        <begin position="115"/>
        <end position="227"/>
    </location>
</feature>
<sequence length="330" mass="37094">MSSDAALGRRNKQNLHYIVRSGLAGGIAGCVAKTVVAPLDRVKILFQASNPDFQKHAGTFVGTFRAGHDIYRQAGIRGLFQGHSATLLRIFPYAAIKFMAYDQVHYLLMPSKARETNVRRFLAGAISGTMSVFFTYPLEVIRVRMAYHTRTFGYTQGNSSPSFLRAYRQIYNERPINSTPGSDALKRSNYFSRYPLLKFYRGFTVTMTGMVPYAGVSFLSWGYLRSQFLPPSKTGHQTPTPIADLAIGALSGAFAQTASYPFEVVRRRMQVGGITRPDRWLRWSETMGDIWRARGWRGFYVGLSIGYIKVIPMTAVSYAVWQEGKRLLSV</sequence>
<evidence type="ECO:0000256" key="2">
    <source>
        <dbReference type="ARBA" id="ARBA00006375"/>
    </source>
</evidence>
<feature type="transmembrane region" description="Helical" evidence="12">
    <location>
        <begin position="299"/>
        <end position="321"/>
    </location>
</feature>
<evidence type="ECO:0000313" key="14">
    <source>
        <dbReference type="Proteomes" id="UP000629468"/>
    </source>
</evidence>
<dbReference type="EMBL" id="JABXXO010000003">
    <property type="protein sequence ID" value="KAF7782381.1"/>
    <property type="molecule type" value="Genomic_DNA"/>
</dbReference>
<evidence type="ECO:0000256" key="11">
    <source>
        <dbReference type="RuleBase" id="RU000488"/>
    </source>
</evidence>
<evidence type="ECO:0008006" key="15">
    <source>
        <dbReference type="Google" id="ProtNLM"/>
    </source>
</evidence>
<keyword evidence="5" id="KW-0677">Repeat</keyword>
<evidence type="ECO:0000256" key="5">
    <source>
        <dbReference type="ARBA" id="ARBA00022737"/>
    </source>
</evidence>
<feature type="repeat" description="Solcar" evidence="10">
    <location>
        <begin position="16"/>
        <end position="107"/>
    </location>
</feature>
<evidence type="ECO:0000256" key="9">
    <source>
        <dbReference type="ARBA" id="ARBA00023136"/>
    </source>
</evidence>
<evidence type="ECO:0000313" key="13">
    <source>
        <dbReference type="EMBL" id="KAF7782381.1"/>
    </source>
</evidence>
<keyword evidence="7 12" id="KW-1133">Transmembrane helix</keyword>
<keyword evidence="3 11" id="KW-0813">Transport</keyword>
<evidence type="ECO:0000256" key="12">
    <source>
        <dbReference type="SAM" id="Phobius"/>
    </source>
</evidence>
<organism evidence="13 14">
    <name type="scientific">Agaricus bisporus var. burnettii</name>
    <dbReference type="NCBI Taxonomy" id="192524"/>
    <lineage>
        <taxon>Eukaryota</taxon>
        <taxon>Fungi</taxon>
        <taxon>Dikarya</taxon>
        <taxon>Basidiomycota</taxon>
        <taxon>Agaricomycotina</taxon>
        <taxon>Agaricomycetes</taxon>
        <taxon>Agaricomycetidae</taxon>
        <taxon>Agaricales</taxon>
        <taxon>Agaricineae</taxon>
        <taxon>Agaricaceae</taxon>
        <taxon>Agaricus</taxon>
    </lineage>
</organism>
<dbReference type="PANTHER" id="PTHR24089">
    <property type="entry name" value="SOLUTE CARRIER FAMILY 25"/>
    <property type="match status" value="1"/>
</dbReference>
<dbReference type="OMA" id="VYERMKW"/>
<feature type="transmembrane region" description="Helical" evidence="12">
    <location>
        <begin position="199"/>
        <end position="224"/>
    </location>
</feature>
<proteinExistence type="inferred from homology"/>
<protein>
    <recommendedName>
        <fullName evidence="15">Mitochondrial carrier</fullName>
    </recommendedName>
</protein>
<dbReference type="InterPro" id="IPR002167">
    <property type="entry name" value="GDC-like"/>
</dbReference>
<evidence type="ECO:0000256" key="6">
    <source>
        <dbReference type="ARBA" id="ARBA00022792"/>
    </source>
</evidence>
<accession>A0A8H7F7S6</accession>
<dbReference type="Pfam" id="PF00153">
    <property type="entry name" value="Mito_carr"/>
    <property type="match status" value="3"/>
</dbReference>
<dbReference type="PROSITE" id="PS50920">
    <property type="entry name" value="SOLCAR"/>
    <property type="match status" value="3"/>
</dbReference>
<comment type="caution">
    <text evidence="13">The sequence shown here is derived from an EMBL/GenBank/DDBJ whole genome shotgun (WGS) entry which is preliminary data.</text>
</comment>
<dbReference type="PRINTS" id="PR00926">
    <property type="entry name" value="MITOCARRIER"/>
</dbReference>
<dbReference type="InterPro" id="IPR002067">
    <property type="entry name" value="MCP"/>
</dbReference>
<dbReference type="PRINTS" id="PR00928">
    <property type="entry name" value="GRAVESDC"/>
</dbReference>
<evidence type="ECO:0000256" key="7">
    <source>
        <dbReference type="ARBA" id="ARBA00022989"/>
    </source>
</evidence>
<dbReference type="Gene3D" id="1.50.40.10">
    <property type="entry name" value="Mitochondrial carrier domain"/>
    <property type="match status" value="1"/>
</dbReference>
<keyword evidence="9 10" id="KW-0472">Membrane</keyword>
<dbReference type="InterPro" id="IPR018108">
    <property type="entry name" value="MCP_transmembrane"/>
</dbReference>
<evidence type="ECO:0000256" key="3">
    <source>
        <dbReference type="ARBA" id="ARBA00022448"/>
    </source>
</evidence>